<evidence type="ECO:0008006" key="4">
    <source>
        <dbReference type="Google" id="ProtNLM"/>
    </source>
</evidence>
<dbReference type="GeneID" id="28894359"/>
<keyword evidence="1" id="KW-1133">Transmembrane helix</keyword>
<dbReference type="Proteomes" id="UP000076632">
    <property type="component" value="Unassembled WGS sequence"/>
</dbReference>
<evidence type="ECO:0000256" key="1">
    <source>
        <dbReference type="SAM" id="Phobius"/>
    </source>
</evidence>
<accession>A0A165JR63</accession>
<dbReference type="AlphaFoldDB" id="A0A165JR63"/>
<feature type="transmembrane region" description="Helical" evidence="1">
    <location>
        <begin position="149"/>
        <end position="182"/>
    </location>
</feature>
<sequence length="185" mass="21377">MDQRKESTQSDAQFRFPFCIIIIIIITIDRPSILPRTQIDSLTLLSRVCSCIYLSVSKFFFLLSLASKRPKQTRIQIASTTSVYIHGNWRPWKRILLDLRGVFYSSYLMISMSMGFVFDSTTRLLPILRLIIIVSHYSCHYGHISSSSFLIFLPLSLFLSFLFFFSLRLCCICILSNGVMYIGLI</sequence>
<name>A0A165JR63_XYLHT</name>
<protein>
    <recommendedName>
        <fullName evidence="4">Transmembrane protein</fullName>
    </recommendedName>
</protein>
<evidence type="ECO:0000313" key="3">
    <source>
        <dbReference type="Proteomes" id="UP000076632"/>
    </source>
</evidence>
<dbReference type="RefSeq" id="XP_018192088.1">
    <property type="nucleotide sequence ID" value="XM_018329222.1"/>
</dbReference>
<organism evidence="2 3">
    <name type="scientific">Xylona heveae (strain CBS 132557 / TC161)</name>
    <dbReference type="NCBI Taxonomy" id="1328760"/>
    <lineage>
        <taxon>Eukaryota</taxon>
        <taxon>Fungi</taxon>
        <taxon>Dikarya</taxon>
        <taxon>Ascomycota</taxon>
        <taxon>Pezizomycotina</taxon>
        <taxon>Xylonomycetes</taxon>
        <taxon>Xylonales</taxon>
        <taxon>Xylonaceae</taxon>
        <taxon>Xylona</taxon>
    </lineage>
</organism>
<gene>
    <name evidence="2" type="ORF">L228DRAFT_14592</name>
</gene>
<evidence type="ECO:0000313" key="2">
    <source>
        <dbReference type="EMBL" id="KZF26533.1"/>
    </source>
</evidence>
<feature type="transmembrane region" description="Helical" evidence="1">
    <location>
        <begin position="12"/>
        <end position="33"/>
    </location>
</feature>
<feature type="transmembrane region" description="Helical" evidence="1">
    <location>
        <begin position="101"/>
        <end position="118"/>
    </location>
</feature>
<keyword evidence="1" id="KW-0812">Transmembrane</keyword>
<keyword evidence="1" id="KW-0472">Membrane</keyword>
<feature type="transmembrane region" description="Helical" evidence="1">
    <location>
        <begin position="45"/>
        <end position="66"/>
    </location>
</feature>
<dbReference type="InParanoid" id="A0A165JR63"/>
<keyword evidence="3" id="KW-1185">Reference proteome</keyword>
<dbReference type="EMBL" id="KV407454">
    <property type="protein sequence ID" value="KZF26533.1"/>
    <property type="molecule type" value="Genomic_DNA"/>
</dbReference>
<reference evidence="2 3" key="1">
    <citation type="journal article" date="2016" name="Fungal Biol.">
        <title>The genome of Xylona heveae provides a window into fungal endophytism.</title>
        <authorList>
            <person name="Gazis R."/>
            <person name="Kuo A."/>
            <person name="Riley R."/>
            <person name="LaButti K."/>
            <person name="Lipzen A."/>
            <person name="Lin J."/>
            <person name="Amirebrahimi M."/>
            <person name="Hesse C.N."/>
            <person name="Spatafora J.W."/>
            <person name="Henrissat B."/>
            <person name="Hainaut M."/>
            <person name="Grigoriev I.V."/>
            <person name="Hibbett D.S."/>
        </authorList>
    </citation>
    <scope>NUCLEOTIDE SEQUENCE [LARGE SCALE GENOMIC DNA]</scope>
    <source>
        <strain evidence="2 3">TC161</strain>
    </source>
</reference>
<proteinExistence type="predicted"/>